<dbReference type="GO" id="GO:0003735">
    <property type="term" value="F:structural constituent of ribosome"/>
    <property type="evidence" value="ECO:0007669"/>
    <property type="project" value="InterPro"/>
</dbReference>
<reference evidence="6" key="2">
    <citation type="journal article" date="2021" name="Sci. Rep.">
        <title>The distribution of antibiotic resistance genes in chicken gut microbiota commensals.</title>
        <authorList>
            <person name="Juricova H."/>
            <person name="Matiasovicova J."/>
            <person name="Kubasova T."/>
            <person name="Cejkova D."/>
            <person name="Rychlik I."/>
        </authorList>
    </citation>
    <scope>NUCLEOTIDE SEQUENCE</scope>
    <source>
        <strain evidence="6">An559</strain>
    </source>
</reference>
<protein>
    <recommendedName>
        <fullName evidence="4">Large ribosomal subunit protein bL21</fullName>
    </recommendedName>
</protein>
<accession>A0A938X6Q3</accession>
<comment type="caution">
    <text evidence="6">The sequence shown here is derived from an EMBL/GenBank/DDBJ whole genome shotgun (WGS) entry which is preliminary data.</text>
</comment>
<dbReference type="AlphaFoldDB" id="A0A938X6Q3"/>
<dbReference type="GO" id="GO:0006412">
    <property type="term" value="P:translation"/>
    <property type="evidence" value="ECO:0007669"/>
    <property type="project" value="UniProtKB-UniRule"/>
</dbReference>
<dbReference type="InterPro" id="IPR036164">
    <property type="entry name" value="bL21-like_sf"/>
</dbReference>
<dbReference type="HAMAP" id="MF_01363">
    <property type="entry name" value="Ribosomal_bL21"/>
    <property type="match status" value="1"/>
</dbReference>
<evidence type="ECO:0000256" key="2">
    <source>
        <dbReference type="ARBA" id="ARBA00022980"/>
    </source>
</evidence>
<dbReference type="GO" id="GO:0005840">
    <property type="term" value="C:ribosome"/>
    <property type="evidence" value="ECO:0007669"/>
    <property type="project" value="UniProtKB-KW"/>
</dbReference>
<keyword evidence="2 4" id="KW-0689">Ribosomal protein</keyword>
<dbReference type="Proteomes" id="UP000774750">
    <property type="component" value="Unassembled WGS sequence"/>
</dbReference>
<dbReference type="PANTHER" id="PTHR21349:SF0">
    <property type="entry name" value="LARGE RIBOSOMAL SUBUNIT PROTEIN BL21M"/>
    <property type="match status" value="1"/>
</dbReference>
<evidence type="ECO:0000256" key="4">
    <source>
        <dbReference type="HAMAP-Rule" id="MF_01363"/>
    </source>
</evidence>
<organism evidence="6 7">
    <name type="scientific">Merdimmobilis hominis</name>
    <dbReference type="NCBI Taxonomy" id="2897707"/>
    <lineage>
        <taxon>Bacteria</taxon>
        <taxon>Bacillati</taxon>
        <taxon>Bacillota</taxon>
        <taxon>Clostridia</taxon>
        <taxon>Eubacteriales</taxon>
        <taxon>Oscillospiraceae</taxon>
        <taxon>Merdimmobilis</taxon>
    </lineage>
</organism>
<sequence>MYAIIETGGKQYRVSAGDQIFVEKLNVNENDTVEFDKVIAVSGDEGMKVGAPYVDGAVVKATVVKNGKDKKITVFTYKPKKGSARKLGHRQPYTKVRIEAINA</sequence>
<keyword evidence="3 4" id="KW-0687">Ribonucleoprotein</keyword>
<dbReference type="PANTHER" id="PTHR21349">
    <property type="entry name" value="50S RIBOSOMAL PROTEIN L21"/>
    <property type="match status" value="1"/>
</dbReference>
<comment type="subunit">
    <text evidence="4">Part of the 50S ribosomal subunit. Contacts protein L20.</text>
</comment>
<evidence type="ECO:0000256" key="1">
    <source>
        <dbReference type="ARBA" id="ARBA00008563"/>
    </source>
</evidence>
<comment type="function">
    <text evidence="4 5">This protein binds to 23S rRNA in the presence of protein L20.</text>
</comment>
<evidence type="ECO:0000256" key="5">
    <source>
        <dbReference type="RuleBase" id="RU000562"/>
    </source>
</evidence>
<evidence type="ECO:0000313" key="6">
    <source>
        <dbReference type="EMBL" id="MBM6920948.1"/>
    </source>
</evidence>
<keyword evidence="4 5" id="KW-0694">RNA-binding</keyword>
<keyword evidence="4 5" id="KW-0699">rRNA-binding</keyword>
<dbReference type="NCBIfam" id="TIGR00061">
    <property type="entry name" value="L21"/>
    <property type="match status" value="1"/>
</dbReference>
<dbReference type="Pfam" id="PF00829">
    <property type="entry name" value="Ribosomal_L21p"/>
    <property type="match status" value="1"/>
</dbReference>
<dbReference type="InterPro" id="IPR028909">
    <property type="entry name" value="bL21-like"/>
</dbReference>
<evidence type="ECO:0000256" key="3">
    <source>
        <dbReference type="ARBA" id="ARBA00023274"/>
    </source>
</evidence>
<reference evidence="6" key="1">
    <citation type="submission" date="2020-08" db="EMBL/GenBank/DDBJ databases">
        <authorList>
            <person name="Cejkova D."/>
            <person name="Kubasova T."/>
            <person name="Jahodarova E."/>
            <person name="Rychlik I."/>
        </authorList>
    </citation>
    <scope>NUCLEOTIDE SEQUENCE</scope>
    <source>
        <strain evidence="6">An559</strain>
    </source>
</reference>
<name>A0A938X6Q3_9FIRM</name>
<dbReference type="GO" id="GO:0019843">
    <property type="term" value="F:rRNA binding"/>
    <property type="evidence" value="ECO:0007669"/>
    <property type="project" value="UniProtKB-UniRule"/>
</dbReference>
<proteinExistence type="inferred from homology"/>
<dbReference type="GO" id="GO:0005737">
    <property type="term" value="C:cytoplasm"/>
    <property type="evidence" value="ECO:0007669"/>
    <property type="project" value="UniProtKB-ARBA"/>
</dbReference>
<dbReference type="GO" id="GO:1990904">
    <property type="term" value="C:ribonucleoprotein complex"/>
    <property type="evidence" value="ECO:0007669"/>
    <property type="project" value="UniProtKB-KW"/>
</dbReference>
<gene>
    <name evidence="4 6" type="primary">rplU</name>
    <name evidence="6" type="ORF">H6A12_07265</name>
</gene>
<dbReference type="InterPro" id="IPR001787">
    <property type="entry name" value="Ribosomal_bL21"/>
</dbReference>
<evidence type="ECO:0000313" key="7">
    <source>
        <dbReference type="Proteomes" id="UP000774750"/>
    </source>
</evidence>
<keyword evidence="7" id="KW-1185">Reference proteome</keyword>
<dbReference type="RefSeq" id="WP_204446409.1">
    <property type="nucleotide sequence ID" value="NZ_JACJKY010000009.1"/>
</dbReference>
<comment type="similarity">
    <text evidence="1 4 5">Belongs to the bacterial ribosomal protein bL21 family.</text>
</comment>
<dbReference type="EMBL" id="JACJKY010000009">
    <property type="protein sequence ID" value="MBM6920948.1"/>
    <property type="molecule type" value="Genomic_DNA"/>
</dbReference>
<dbReference type="SUPFAM" id="SSF141091">
    <property type="entry name" value="L21p-like"/>
    <property type="match status" value="1"/>
</dbReference>